<protein>
    <submittedName>
        <fullName evidence="2">Uncharacterized protein</fullName>
    </submittedName>
</protein>
<feature type="transmembrane region" description="Helical" evidence="1">
    <location>
        <begin position="34"/>
        <end position="51"/>
    </location>
</feature>
<comment type="caution">
    <text evidence="2">The sequence shown here is derived from an EMBL/GenBank/DDBJ whole genome shotgun (WGS) entry which is preliminary data.</text>
</comment>
<proteinExistence type="predicted"/>
<evidence type="ECO:0000313" key="3">
    <source>
        <dbReference type="Proteomes" id="UP000607653"/>
    </source>
</evidence>
<name>A0A822Y3S9_NELNU</name>
<evidence type="ECO:0000256" key="1">
    <source>
        <dbReference type="SAM" id="Phobius"/>
    </source>
</evidence>
<reference evidence="2 3" key="1">
    <citation type="journal article" date="2020" name="Mol. Biol. Evol.">
        <title>Distinct Expression and Methylation Patterns for Genes with Different Fates following a Single Whole-Genome Duplication in Flowering Plants.</title>
        <authorList>
            <person name="Shi T."/>
            <person name="Rahmani R.S."/>
            <person name="Gugger P.F."/>
            <person name="Wang M."/>
            <person name="Li H."/>
            <person name="Zhang Y."/>
            <person name="Li Z."/>
            <person name="Wang Q."/>
            <person name="Van de Peer Y."/>
            <person name="Marchal K."/>
            <person name="Chen J."/>
        </authorList>
    </citation>
    <scope>NUCLEOTIDE SEQUENCE [LARGE SCALE GENOMIC DNA]</scope>
    <source>
        <tissue evidence="2">Leaf</tissue>
    </source>
</reference>
<dbReference type="Proteomes" id="UP000607653">
    <property type="component" value="Unassembled WGS sequence"/>
</dbReference>
<accession>A0A822Y3S9</accession>
<dbReference type="EMBL" id="DUZY01000002">
    <property type="protein sequence ID" value="DAD25959.1"/>
    <property type="molecule type" value="Genomic_DNA"/>
</dbReference>
<dbReference type="AlphaFoldDB" id="A0A822Y3S9"/>
<keyword evidence="1" id="KW-1133">Transmembrane helix</keyword>
<gene>
    <name evidence="2" type="ORF">HUJ06_027427</name>
</gene>
<organism evidence="2 3">
    <name type="scientific">Nelumbo nucifera</name>
    <name type="common">Sacred lotus</name>
    <dbReference type="NCBI Taxonomy" id="4432"/>
    <lineage>
        <taxon>Eukaryota</taxon>
        <taxon>Viridiplantae</taxon>
        <taxon>Streptophyta</taxon>
        <taxon>Embryophyta</taxon>
        <taxon>Tracheophyta</taxon>
        <taxon>Spermatophyta</taxon>
        <taxon>Magnoliopsida</taxon>
        <taxon>Proteales</taxon>
        <taxon>Nelumbonaceae</taxon>
        <taxon>Nelumbo</taxon>
    </lineage>
</organism>
<keyword evidence="1" id="KW-0472">Membrane</keyword>
<evidence type="ECO:0000313" key="2">
    <source>
        <dbReference type="EMBL" id="DAD25959.1"/>
    </source>
</evidence>
<keyword evidence="1" id="KW-0812">Transmembrane</keyword>
<keyword evidence="3" id="KW-1185">Reference proteome</keyword>
<sequence length="57" mass="6745">MLKKMTPKWVDRSCDSEMSFSLTQMEEAISIRKSVFWLVVFSLVGLWTWSYPDRLAI</sequence>